<reference evidence="1 2" key="1">
    <citation type="submission" date="2015-03" db="EMBL/GenBank/DDBJ databases">
        <authorList>
            <consortium name="Pathogen Informatics"/>
        </authorList>
    </citation>
    <scope>NUCLEOTIDE SEQUENCE [LARGE SCALE GENOMIC DNA]</scope>
    <source>
        <strain evidence="1 2">G09801536</strain>
    </source>
</reference>
<evidence type="ECO:0000313" key="1">
    <source>
        <dbReference type="EMBL" id="COV54568.1"/>
    </source>
</evidence>
<dbReference type="GO" id="GO:0016491">
    <property type="term" value="F:oxidoreductase activity"/>
    <property type="evidence" value="ECO:0007669"/>
    <property type="project" value="UniProtKB-KW"/>
</dbReference>
<dbReference type="EC" id="1.-.-.-" evidence="1"/>
<protein>
    <submittedName>
        <fullName evidence="1">Oxidoreductase</fullName>
        <ecNumber evidence="1">1.-.-.-</ecNumber>
    </submittedName>
</protein>
<proteinExistence type="predicted"/>
<gene>
    <name evidence="1" type="ORF">ERS007679_02042</name>
</gene>
<evidence type="ECO:0000313" key="2">
    <source>
        <dbReference type="Proteomes" id="UP000045842"/>
    </source>
</evidence>
<dbReference type="AlphaFoldDB" id="A0A655I6T1"/>
<name>A0A655I6T1_MYCTX</name>
<keyword evidence="1" id="KW-0560">Oxidoreductase</keyword>
<sequence>MNIAVRVMSNLVTDDDRDWVARGWRRVRECQLC</sequence>
<organism evidence="1 2">
    <name type="scientific">Mycobacterium tuberculosis</name>
    <dbReference type="NCBI Taxonomy" id="1773"/>
    <lineage>
        <taxon>Bacteria</taxon>
        <taxon>Bacillati</taxon>
        <taxon>Actinomycetota</taxon>
        <taxon>Actinomycetes</taxon>
        <taxon>Mycobacteriales</taxon>
        <taxon>Mycobacteriaceae</taxon>
        <taxon>Mycobacterium</taxon>
        <taxon>Mycobacterium tuberculosis complex</taxon>
    </lineage>
</organism>
<accession>A0A655I6T1</accession>
<dbReference type="EMBL" id="CSAD01000256">
    <property type="protein sequence ID" value="COV54568.1"/>
    <property type="molecule type" value="Genomic_DNA"/>
</dbReference>
<dbReference type="Proteomes" id="UP000045842">
    <property type="component" value="Unassembled WGS sequence"/>
</dbReference>